<dbReference type="InterPro" id="IPR000888">
    <property type="entry name" value="RmlC-like"/>
</dbReference>
<protein>
    <recommendedName>
        <fullName evidence="4">dTDP-4-dehydrorhamnose 3,5-epimerase</fullName>
        <ecNumber evidence="3">5.1.3.13</ecNumber>
    </recommendedName>
    <alternativeName>
        <fullName evidence="6">Thymidine diphospho-4-keto-rhamnose 3,5-epimerase</fullName>
    </alternativeName>
    <alternativeName>
        <fullName evidence="5">dTDP-4-keto-6-deoxyglucose 3,5-epimerase</fullName>
    </alternativeName>
    <alternativeName>
        <fullName evidence="7">dTDP-6-deoxy-D-xylo-4-hexulose 3,5-epimerase</fullName>
    </alternativeName>
</protein>
<evidence type="ECO:0000256" key="6">
    <source>
        <dbReference type="ARBA" id="ARBA00031424"/>
    </source>
</evidence>
<dbReference type="EMBL" id="LAPT01000020">
    <property type="protein sequence ID" value="PXF32379.1"/>
    <property type="molecule type" value="Genomic_DNA"/>
</dbReference>
<evidence type="ECO:0000256" key="5">
    <source>
        <dbReference type="ARBA" id="ARBA00029758"/>
    </source>
</evidence>
<dbReference type="Gene3D" id="2.60.120.10">
    <property type="entry name" value="Jelly Rolls"/>
    <property type="match status" value="1"/>
</dbReference>
<dbReference type="InterPro" id="IPR014710">
    <property type="entry name" value="RmlC-like_jellyroll"/>
</dbReference>
<gene>
    <name evidence="8" type="ORF">WH50_04610</name>
</gene>
<evidence type="ECO:0000256" key="1">
    <source>
        <dbReference type="ARBA" id="ARBA00001298"/>
    </source>
</evidence>
<dbReference type="Pfam" id="PF00908">
    <property type="entry name" value="dTDP_sugar_isom"/>
    <property type="match status" value="1"/>
</dbReference>
<accession>A0ABX5M0I7</accession>
<evidence type="ECO:0000256" key="4">
    <source>
        <dbReference type="ARBA" id="ARBA00019595"/>
    </source>
</evidence>
<evidence type="ECO:0000313" key="8">
    <source>
        <dbReference type="EMBL" id="PXF32379.1"/>
    </source>
</evidence>
<comment type="catalytic activity">
    <reaction evidence="1">
        <text>dTDP-4-dehydro-6-deoxy-alpha-D-glucose = dTDP-4-dehydro-beta-L-rhamnose</text>
        <dbReference type="Rhea" id="RHEA:16969"/>
        <dbReference type="ChEBI" id="CHEBI:57649"/>
        <dbReference type="ChEBI" id="CHEBI:62830"/>
        <dbReference type="EC" id="5.1.3.13"/>
    </reaction>
</comment>
<evidence type="ECO:0000256" key="3">
    <source>
        <dbReference type="ARBA" id="ARBA00012098"/>
    </source>
</evidence>
<evidence type="ECO:0000313" key="9">
    <source>
        <dbReference type="Proteomes" id="UP000248090"/>
    </source>
</evidence>
<dbReference type="InterPro" id="IPR011051">
    <property type="entry name" value="RmlC_Cupin_sf"/>
</dbReference>
<dbReference type="Proteomes" id="UP000248090">
    <property type="component" value="Unassembled WGS sequence"/>
</dbReference>
<dbReference type="SUPFAM" id="SSF51182">
    <property type="entry name" value="RmlC-like cupins"/>
    <property type="match status" value="1"/>
</dbReference>
<organism evidence="8 9">
    <name type="scientific">Pokkaliibacter plantistimulans</name>
    <dbReference type="NCBI Taxonomy" id="1635171"/>
    <lineage>
        <taxon>Bacteria</taxon>
        <taxon>Pseudomonadati</taxon>
        <taxon>Pseudomonadota</taxon>
        <taxon>Gammaproteobacteria</taxon>
        <taxon>Oceanospirillales</taxon>
        <taxon>Balneatrichaceae</taxon>
        <taxon>Pokkaliibacter</taxon>
    </lineage>
</organism>
<evidence type="ECO:0000256" key="2">
    <source>
        <dbReference type="ARBA" id="ARBA00001997"/>
    </source>
</evidence>
<sequence>MASLIITATPVAGVKVIQRVSRGDERGSLARLFCQKELAEAGWHSPIVQINHTLTREPGMVRGMHFQHSPHAEMKLVSCIRGAVWDVALDLRADSTTFLQWYAHELSADNGCALLLPEGVAHGFQVLQQNSELIYCHSAFYTPEVEDGVHPLDPELAIEWPLPPHGLSARDQQLPFITRAFSGVRC</sequence>
<comment type="function">
    <text evidence="2">Catalyzes the epimerization of the C3' and C5'positions of dTDP-6-deoxy-D-xylo-4-hexulose, forming dTDP-6-deoxy-L-lyxo-4-hexulose.</text>
</comment>
<dbReference type="EC" id="5.1.3.13" evidence="3"/>
<dbReference type="PANTHER" id="PTHR21047">
    <property type="entry name" value="DTDP-6-DEOXY-D-GLUCOSE-3,5 EPIMERASE"/>
    <property type="match status" value="1"/>
</dbReference>
<dbReference type="PANTHER" id="PTHR21047:SF2">
    <property type="entry name" value="THYMIDINE DIPHOSPHO-4-KETO-RHAMNOSE 3,5-EPIMERASE"/>
    <property type="match status" value="1"/>
</dbReference>
<reference evidence="8 9" key="1">
    <citation type="submission" date="2015-03" db="EMBL/GenBank/DDBJ databases">
        <authorList>
            <person name="Krishnan R."/>
            <person name="Midha S."/>
            <person name="Patil P.B."/>
            <person name="Rameshkumar N."/>
        </authorList>
    </citation>
    <scope>NUCLEOTIDE SEQUENCE [LARGE SCALE GENOMIC DNA]</scope>
    <source>
        <strain evidence="8 9">L1E11</strain>
    </source>
</reference>
<keyword evidence="9" id="KW-1185">Reference proteome</keyword>
<comment type="caution">
    <text evidence="8">The sequence shown here is derived from an EMBL/GenBank/DDBJ whole genome shotgun (WGS) entry which is preliminary data.</text>
</comment>
<evidence type="ECO:0000256" key="7">
    <source>
        <dbReference type="ARBA" id="ARBA00033311"/>
    </source>
</evidence>
<proteinExistence type="predicted"/>
<name>A0ABX5M0I7_9GAMM</name>
<dbReference type="CDD" id="cd00438">
    <property type="entry name" value="cupin_RmlC"/>
    <property type="match status" value="1"/>
</dbReference>
<dbReference type="RefSeq" id="WP_110186264.1">
    <property type="nucleotide sequence ID" value="NZ_CP177354.1"/>
</dbReference>